<dbReference type="EMBL" id="JRPH02000010">
    <property type="protein sequence ID" value="TLE05107.1"/>
    <property type="molecule type" value="Genomic_DNA"/>
</dbReference>
<feature type="domain" description="Methyltransferase" evidence="2">
    <location>
        <begin position="59"/>
        <end position="157"/>
    </location>
</feature>
<dbReference type="InterPro" id="IPR029063">
    <property type="entry name" value="SAM-dependent_MTases_sf"/>
</dbReference>
<dbReference type="InterPro" id="IPR041698">
    <property type="entry name" value="Methyltransf_25"/>
</dbReference>
<accession>A0A6D2CBT7</accession>
<protein>
    <submittedName>
        <fullName evidence="3">Methyltransferase domain-containing protein</fullName>
    </submittedName>
</protein>
<name>A0A6D2CBT7_9HELI</name>
<evidence type="ECO:0000313" key="3">
    <source>
        <dbReference type="EMBL" id="TLE05107.1"/>
    </source>
</evidence>
<keyword evidence="3" id="KW-0808">Transferase</keyword>
<dbReference type="CDD" id="cd02440">
    <property type="entry name" value="AdoMet_MTases"/>
    <property type="match status" value="1"/>
</dbReference>
<sequence length="514" mass="58530">MANWNDGYLTDIEYLDTYFSYLNPLFINLNLTFAGFDVGQQDCISLQTSSDSNDKQSYLEMGFGRGVSLCVHAATTDMSFVGTDFNPSHTLFARNLAKVGNADIQLYDDSFELLYKRLQKQEAEFDYIVLHGVWSWVSYENQKVILQIIRDHLKVGGIVYVSYNCFPGWDGKWSSRKLLTMYHDYMSGTKVERIRNALGFFKDFLETNPLYLQNNPSAARVSQIIENEKFDYLAHEFFNDGANCCYFVDMVRDLESCKLQFACGALPLWHYEDSSLNKQNQAFLDQIAEPTLKEQLKDYYLNRQFRNDIFVKGAQKLSGQQICDKFLNTRFTLTSIPDSDAEDLDVIRKDMIAFLAKDSYTPKSMREAQLQLGGGGLHIRELAKLVADMMTSGYIHPVTNKDITDSIAKRSIDFNRHIFSNQCKKQYVRYAAAPLIGGGVLINEVSQVFLYGLMSGVDEKGLGAFAWDILKAQGRKLNKAGVDLESDKENIKELDSVLQDLLPKIPLYKNLGII</sequence>
<dbReference type="InterPro" id="IPR018773">
    <property type="entry name" value="MeTrfase_reg_dom_prd"/>
</dbReference>
<dbReference type="Gene3D" id="3.40.50.150">
    <property type="entry name" value="Vaccinia Virus protein VP39"/>
    <property type="match status" value="1"/>
</dbReference>
<dbReference type="RefSeq" id="WP_027338221.1">
    <property type="nucleotide sequence ID" value="NZ_JAERIZ010000006.1"/>
</dbReference>
<dbReference type="GO" id="GO:0032259">
    <property type="term" value="P:methylation"/>
    <property type="evidence" value="ECO:0007669"/>
    <property type="project" value="UniProtKB-KW"/>
</dbReference>
<feature type="domain" description="Methyltransferase regulatory" evidence="1">
    <location>
        <begin position="231"/>
        <end position="312"/>
    </location>
</feature>
<dbReference type="Pfam" id="PF13649">
    <property type="entry name" value="Methyltransf_25"/>
    <property type="match status" value="1"/>
</dbReference>
<gene>
    <name evidence="3" type="ORF">LS77_004355</name>
</gene>
<evidence type="ECO:0000313" key="4">
    <source>
        <dbReference type="Proteomes" id="UP000029870"/>
    </source>
</evidence>
<keyword evidence="3" id="KW-0489">Methyltransferase</keyword>
<evidence type="ECO:0000259" key="1">
    <source>
        <dbReference type="Pfam" id="PF10119"/>
    </source>
</evidence>
<evidence type="ECO:0000259" key="2">
    <source>
        <dbReference type="Pfam" id="PF13649"/>
    </source>
</evidence>
<dbReference type="GO" id="GO:0008168">
    <property type="term" value="F:methyltransferase activity"/>
    <property type="evidence" value="ECO:0007669"/>
    <property type="project" value="UniProtKB-KW"/>
</dbReference>
<dbReference type="AlphaFoldDB" id="A0A6D2CBT7"/>
<dbReference type="Proteomes" id="UP000029870">
    <property type="component" value="Unassembled WGS sequence"/>
</dbReference>
<organism evidence="3 4">
    <name type="scientific">Helicobacter bilis</name>
    <dbReference type="NCBI Taxonomy" id="37372"/>
    <lineage>
        <taxon>Bacteria</taxon>
        <taxon>Pseudomonadati</taxon>
        <taxon>Campylobacterota</taxon>
        <taxon>Epsilonproteobacteria</taxon>
        <taxon>Campylobacterales</taxon>
        <taxon>Helicobacteraceae</taxon>
        <taxon>Helicobacter</taxon>
    </lineage>
</organism>
<dbReference type="Pfam" id="PF10119">
    <property type="entry name" value="MethyTransf_Reg"/>
    <property type="match status" value="1"/>
</dbReference>
<reference evidence="3 4" key="1">
    <citation type="journal article" date="2014" name="Genome Announc.">
        <title>Draft genome sequences of eight enterohepatic helicobacter species isolated from both laboratory and wild rodents.</title>
        <authorList>
            <person name="Sheh A."/>
            <person name="Shen Z."/>
            <person name="Fox J.G."/>
        </authorList>
    </citation>
    <scope>NUCLEOTIDE SEQUENCE [LARGE SCALE GENOMIC DNA]</scope>
    <source>
        <strain evidence="3 4">Missouri</strain>
    </source>
</reference>
<proteinExistence type="predicted"/>
<comment type="caution">
    <text evidence="3">The sequence shown here is derived from an EMBL/GenBank/DDBJ whole genome shotgun (WGS) entry which is preliminary data.</text>
</comment>
<dbReference type="SUPFAM" id="SSF53335">
    <property type="entry name" value="S-adenosyl-L-methionine-dependent methyltransferases"/>
    <property type="match status" value="1"/>
</dbReference>